<dbReference type="PROSITE" id="PS50045">
    <property type="entry name" value="SIGMA54_INTERACT_4"/>
    <property type="match status" value="1"/>
</dbReference>
<feature type="domain" description="Sigma-54 factor interaction" evidence="4">
    <location>
        <begin position="136"/>
        <end position="364"/>
    </location>
</feature>
<evidence type="ECO:0000313" key="5">
    <source>
        <dbReference type="EMBL" id="MBU5439957.1"/>
    </source>
</evidence>
<dbReference type="InterPro" id="IPR002078">
    <property type="entry name" value="Sigma_54_int"/>
</dbReference>
<keyword evidence="1" id="KW-0547">Nucleotide-binding</keyword>
<proteinExistence type="predicted"/>
<dbReference type="InterPro" id="IPR025944">
    <property type="entry name" value="Sigma_54_int_dom_CS"/>
</dbReference>
<evidence type="ECO:0000256" key="3">
    <source>
        <dbReference type="ARBA" id="ARBA00023125"/>
    </source>
</evidence>
<reference evidence="5 6" key="1">
    <citation type="submission" date="2021-06" db="EMBL/GenBank/DDBJ databases">
        <authorList>
            <person name="Sun Q."/>
            <person name="Li D."/>
        </authorList>
    </citation>
    <scope>NUCLEOTIDE SEQUENCE [LARGE SCALE GENOMIC DNA]</scope>
    <source>
        <strain evidence="5 6">MSJ-40</strain>
    </source>
</reference>
<dbReference type="InterPro" id="IPR025943">
    <property type="entry name" value="Sigma_54_int_dom_ATP-bd_2"/>
</dbReference>
<dbReference type="InterPro" id="IPR003593">
    <property type="entry name" value="AAA+_ATPase"/>
</dbReference>
<dbReference type="RefSeq" id="WP_216521859.1">
    <property type="nucleotide sequence ID" value="NZ_JAHLPM010000022.1"/>
</dbReference>
<keyword evidence="2" id="KW-0067">ATP-binding</keyword>
<protein>
    <submittedName>
        <fullName evidence="5">Sigma 54-interacting transcriptional regulator</fullName>
    </submittedName>
</protein>
<keyword evidence="6" id="KW-1185">Reference proteome</keyword>
<comment type="caution">
    <text evidence="5">The sequence shown here is derived from an EMBL/GenBank/DDBJ whole genome shotgun (WGS) entry which is preliminary data.</text>
</comment>
<keyword evidence="3" id="KW-0238">DNA-binding</keyword>
<dbReference type="PROSITE" id="PS00676">
    <property type="entry name" value="SIGMA54_INTERACT_2"/>
    <property type="match status" value="1"/>
</dbReference>
<dbReference type="PANTHER" id="PTHR32071:SF74">
    <property type="entry name" value="TRANSCRIPTIONAL ACTIVATOR ROCR"/>
    <property type="match status" value="1"/>
</dbReference>
<dbReference type="EMBL" id="JAHLPM010000022">
    <property type="protein sequence ID" value="MBU5439957.1"/>
    <property type="molecule type" value="Genomic_DNA"/>
</dbReference>
<dbReference type="Pfam" id="PF25601">
    <property type="entry name" value="AAA_lid_14"/>
    <property type="match status" value="1"/>
</dbReference>
<evidence type="ECO:0000256" key="1">
    <source>
        <dbReference type="ARBA" id="ARBA00022741"/>
    </source>
</evidence>
<dbReference type="Proteomes" id="UP000749471">
    <property type="component" value="Unassembled WGS sequence"/>
</dbReference>
<dbReference type="InterPro" id="IPR058031">
    <property type="entry name" value="AAA_lid_NorR"/>
</dbReference>
<accession>A0ABS6EAL7</accession>
<dbReference type="PROSITE" id="PS00688">
    <property type="entry name" value="SIGMA54_INTERACT_3"/>
    <property type="match status" value="1"/>
</dbReference>
<evidence type="ECO:0000256" key="2">
    <source>
        <dbReference type="ARBA" id="ARBA00022840"/>
    </source>
</evidence>
<sequence length="446" mass="51073">MFKQDSCKNVVIIDNTGVIIYFTMSNLPVYDLTPEDVMGGKLTSLYKNLDNNNSTLIAATKTGQPTINYKQGLKTKRNNLVYQVGSTYPIMDRDRIIGAIEFSDYFDKKGKLPYKGCFQSNIIYNRNGTCYTIDDIITRNQEMIKIKEKIHRVSKTESIILIQGNTGTGKELIAQSIHNCSNRREGPFISQNCGAIPENLLEGILFGTTKGSFTSAENKEGLFELAQGGTLFLDEINSLSPLSQVKLLKAIEERRIRRIGGSHEIPLDIRIIVALNEDPRVLMEQGRMREDLYYRISVVQIILPELIARKDDIELLSNYYIEIYNKKLGYNVKPISKELLDVFEQYNWPGNVRELKNVIEGAFNNITKNELTIEDIPSRMLESKKHEITDTLYNLNCDLKTYLEDHERSIILEAYKNYQNNLTLTAASLKISKQLLKYKLNKYTKQ</sequence>
<evidence type="ECO:0000259" key="4">
    <source>
        <dbReference type="PROSITE" id="PS50045"/>
    </source>
</evidence>
<dbReference type="Pfam" id="PF00158">
    <property type="entry name" value="Sigma54_activat"/>
    <property type="match status" value="1"/>
</dbReference>
<evidence type="ECO:0000313" key="6">
    <source>
        <dbReference type="Proteomes" id="UP000749471"/>
    </source>
</evidence>
<name>A0ABS6EAL7_9FIRM</name>
<dbReference type="CDD" id="cd00009">
    <property type="entry name" value="AAA"/>
    <property type="match status" value="1"/>
</dbReference>
<dbReference type="PANTHER" id="PTHR32071">
    <property type="entry name" value="TRANSCRIPTIONAL REGULATORY PROTEIN"/>
    <property type="match status" value="1"/>
</dbReference>
<dbReference type="SMART" id="SM00382">
    <property type="entry name" value="AAA"/>
    <property type="match status" value="1"/>
</dbReference>
<organism evidence="5 6">
    <name type="scientific">Tissierella simiarum</name>
    <dbReference type="NCBI Taxonomy" id="2841534"/>
    <lineage>
        <taxon>Bacteria</taxon>
        <taxon>Bacillati</taxon>
        <taxon>Bacillota</taxon>
        <taxon>Tissierellia</taxon>
        <taxon>Tissierellales</taxon>
        <taxon>Tissierellaceae</taxon>
        <taxon>Tissierella</taxon>
    </lineage>
</organism>
<gene>
    <name evidence="5" type="ORF">KQI42_18260</name>
</gene>